<dbReference type="InterPro" id="IPR029063">
    <property type="entry name" value="SAM-dependent_MTases_sf"/>
</dbReference>
<dbReference type="GO" id="GO:0005737">
    <property type="term" value="C:cytoplasm"/>
    <property type="evidence" value="ECO:0007669"/>
    <property type="project" value="UniProtKB-SubCell"/>
</dbReference>
<feature type="binding site" evidence="7">
    <location>
        <position position="100"/>
    </location>
    <ligand>
        <name>S-adenosyl-L-methionine</name>
        <dbReference type="ChEBI" id="CHEBI:59789"/>
    </ligand>
</feature>
<dbReference type="GO" id="GO:0070475">
    <property type="term" value="P:rRNA base methylation"/>
    <property type="evidence" value="ECO:0007669"/>
    <property type="project" value="UniProtKB-UniRule"/>
</dbReference>
<accession>A0A975FI33</accession>
<evidence type="ECO:0000256" key="5">
    <source>
        <dbReference type="ARBA" id="ARBA00022679"/>
    </source>
</evidence>
<comment type="subcellular location">
    <subcellularLocation>
        <location evidence="7">Cytoplasm</location>
    </subcellularLocation>
</comment>
<keyword evidence="6 7" id="KW-0949">S-adenosyl-L-methionine</keyword>
<keyword evidence="4 7" id="KW-0489">Methyltransferase</keyword>
<dbReference type="KEGG" id="pluf:LFWB_2050"/>
<keyword evidence="9" id="KW-1185">Reference proteome</keyword>
<dbReference type="InterPro" id="IPR002903">
    <property type="entry name" value="RsmH"/>
</dbReference>
<dbReference type="HAMAP" id="MF_01007">
    <property type="entry name" value="16SrRNA_methyltr_H"/>
    <property type="match status" value="1"/>
</dbReference>
<dbReference type="GO" id="GO:0071424">
    <property type="term" value="F:rRNA (cytosine-N4-)-methyltransferase activity"/>
    <property type="evidence" value="ECO:0007669"/>
    <property type="project" value="UniProtKB-UniRule"/>
</dbReference>
<dbReference type="NCBIfam" id="TIGR00006">
    <property type="entry name" value="16S rRNA (cytosine(1402)-N(4))-methyltransferase RsmH"/>
    <property type="match status" value="1"/>
</dbReference>
<dbReference type="PANTHER" id="PTHR11265:SF0">
    <property type="entry name" value="12S RRNA N4-METHYLCYTIDINE METHYLTRANSFERASE"/>
    <property type="match status" value="1"/>
</dbReference>
<evidence type="ECO:0000256" key="4">
    <source>
        <dbReference type="ARBA" id="ARBA00022603"/>
    </source>
</evidence>
<dbReference type="Proteomes" id="UP000672038">
    <property type="component" value="Chromosome"/>
</dbReference>
<dbReference type="Pfam" id="PF01795">
    <property type="entry name" value="Methyltransf_5"/>
    <property type="match status" value="1"/>
</dbReference>
<feature type="binding site" evidence="7">
    <location>
        <position position="79"/>
    </location>
    <ligand>
        <name>S-adenosyl-L-methionine</name>
        <dbReference type="ChEBI" id="CHEBI:59789"/>
    </ligand>
</feature>
<dbReference type="InterPro" id="IPR023397">
    <property type="entry name" value="SAM-dep_MeTrfase_MraW_recog"/>
</dbReference>
<evidence type="ECO:0000256" key="2">
    <source>
        <dbReference type="ARBA" id="ARBA00022490"/>
    </source>
</evidence>
<dbReference type="AlphaFoldDB" id="A0A975FI33"/>
<evidence type="ECO:0000313" key="9">
    <source>
        <dbReference type="Proteomes" id="UP000672038"/>
    </source>
</evidence>
<evidence type="ECO:0000256" key="7">
    <source>
        <dbReference type="HAMAP-Rule" id="MF_01007"/>
    </source>
</evidence>
<reference evidence="8" key="1">
    <citation type="submission" date="2020-06" db="EMBL/GenBank/DDBJ databases">
        <title>Complete genome sequence of Candidatus Phytoplasma luffae NCHU2019.</title>
        <authorList>
            <person name="Cho S.-T."/>
            <person name="Tan C.-M."/>
            <person name="Li J.-R."/>
            <person name="Chien Y.-Y."/>
            <person name="Chiu Y.-C."/>
            <person name="Yang J.-Y."/>
            <person name="Kuo C.-H."/>
        </authorList>
    </citation>
    <scope>NUCLEOTIDE SEQUENCE</scope>
    <source>
        <strain evidence="8">NCHU2019</strain>
    </source>
</reference>
<comment type="function">
    <text evidence="7">Specifically methylates the N4 position of cytidine in position 1402 (C1402) of 16S rRNA.</text>
</comment>
<feature type="binding site" evidence="7">
    <location>
        <begin position="34"/>
        <end position="36"/>
    </location>
    <ligand>
        <name>S-adenosyl-L-methionine</name>
        <dbReference type="ChEBI" id="CHEBI:59789"/>
    </ligand>
</feature>
<dbReference type="EC" id="2.1.1.199" evidence="7"/>
<keyword evidence="3 7" id="KW-0698">rRNA processing</keyword>
<sequence>MSFFKHIPVLQKKVIQYLNIKPQGIYVDATLGSGGHSSAILELLDSGSLHSFDRDFFAIQECQKKFQNKKNLFLYHSNFSILKQELFKKNIFAIDGIVFDLGLSSFQIDNPQRGFSYLKDTFLDMRMDQEQEKTACDIINNYSLKELKNIFWSFGEEPKSVIIANEIIKQRPFHNSSKLVEIIDKFYPFYLKKKRGHSSKRIFQALRIEVNQELKCLEEALQQSLELLKKNGIIVVISFNSLEDRLVKKFFQKHSQSYLPPKLPIKEKNMPINPLTIITKKIVTPQLDEIEFNIRSHSAKLRAAIKNF</sequence>
<evidence type="ECO:0000256" key="1">
    <source>
        <dbReference type="ARBA" id="ARBA00010396"/>
    </source>
</evidence>
<dbReference type="PIRSF" id="PIRSF004486">
    <property type="entry name" value="MraW"/>
    <property type="match status" value="1"/>
</dbReference>
<protein>
    <recommendedName>
        <fullName evidence="7">Ribosomal RNA small subunit methyltransferase H</fullName>
        <ecNumber evidence="7">2.1.1.199</ecNumber>
    </recommendedName>
    <alternativeName>
        <fullName evidence="7">16S rRNA m(4)C1402 methyltransferase</fullName>
    </alternativeName>
    <alternativeName>
        <fullName evidence="7">rRNA (cytosine-N(4)-)-methyltransferase RsmH</fullName>
    </alternativeName>
</protein>
<dbReference type="Gene3D" id="1.10.150.170">
    <property type="entry name" value="Putative methyltransferase TM0872, insert domain"/>
    <property type="match status" value="1"/>
</dbReference>
<comment type="catalytic activity">
    <reaction evidence="7">
        <text>cytidine(1402) in 16S rRNA + S-adenosyl-L-methionine = N(4)-methylcytidine(1402) in 16S rRNA + S-adenosyl-L-homocysteine + H(+)</text>
        <dbReference type="Rhea" id="RHEA:42928"/>
        <dbReference type="Rhea" id="RHEA-COMP:10286"/>
        <dbReference type="Rhea" id="RHEA-COMP:10287"/>
        <dbReference type="ChEBI" id="CHEBI:15378"/>
        <dbReference type="ChEBI" id="CHEBI:57856"/>
        <dbReference type="ChEBI" id="CHEBI:59789"/>
        <dbReference type="ChEBI" id="CHEBI:74506"/>
        <dbReference type="ChEBI" id="CHEBI:82748"/>
        <dbReference type="EC" id="2.1.1.199"/>
    </reaction>
</comment>
<proteinExistence type="inferred from homology"/>
<feature type="binding site" evidence="7">
    <location>
        <position position="107"/>
    </location>
    <ligand>
        <name>S-adenosyl-L-methionine</name>
        <dbReference type="ChEBI" id="CHEBI:59789"/>
    </ligand>
</feature>
<dbReference type="SUPFAM" id="SSF81799">
    <property type="entry name" value="Putative methyltransferase TM0872, insert domain"/>
    <property type="match status" value="1"/>
</dbReference>
<feature type="binding site" evidence="7">
    <location>
        <position position="53"/>
    </location>
    <ligand>
        <name>S-adenosyl-L-methionine</name>
        <dbReference type="ChEBI" id="CHEBI:59789"/>
    </ligand>
</feature>
<evidence type="ECO:0000256" key="6">
    <source>
        <dbReference type="ARBA" id="ARBA00022691"/>
    </source>
</evidence>
<comment type="similarity">
    <text evidence="1 7">Belongs to the methyltransferase superfamily. RsmH family.</text>
</comment>
<dbReference type="PANTHER" id="PTHR11265">
    <property type="entry name" value="S-ADENOSYL-METHYLTRANSFERASE MRAW"/>
    <property type="match status" value="1"/>
</dbReference>
<dbReference type="SUPFAM" id="SSF53335">
    <property type="entry name" value="S-adenosyl-L-methionine-dependent methyltransferases"/>
    <property type="match status" value="1"/>
</dbReference>
<keyword evidence="5 7" id="KW-0808">Transferase</keyword>
<dbReference type="Gene3D" id="3.40.50.150">
    <property type="entry name" value="Vaccinia Virus protein VP39"/>
    <property type="match status" value="1"/>
</dbReference>
<evidence type="ECO:0000256" key="3">
    <source>
        <dbReference type="ARBA" id="ARBA00022552"/>
    </source>
</evidence>
<evidence type="ECO:0000313" key="8">
    <source>
        <dbReference type="EMBL" id="QTX02775.1"/>
    </source>
</evidence>
<dbReference type="EMBL" id="CP054393">
    <property type="protein sequence ID" value="QTX02775.1"/>
    <property type="molecule type" value="Genomic_DNA"/>
</dbReference>
<dbReference type="RefSeq" id="WP_210954825.1">
    <property type="nucleotide sequence ID" value="NZ_CP054393.1"/>
</dbReference>
<keyword evidence="2 7" id="KW-0963">Cytoplasm</keyword>
<name>A0A975FI33_LOWBP</name>
<organism evidence="8 9">
    <name type="scientific">Loofah witches'-broom phytoplasma</name>
    <dbReference type="NCBI Taxonomy" id="35773"/>
    <lineage>
        <taxon>Bacteria</taxon>
        <taxon>Bacillati</taxon>
        <taxon>Mycoplasmatota</taxon>
        <taxon>Mollicutes</taxon>
        <taxon>Acholeplasmatales</taxon>
        <taxon>Acholeplasmataceae</taxon>
        <taxon>Candidatus Phytoplasma</taxon>
        <taxon>16SrVIII (Loofah witches'-broom group)</taxon>
    </lineage>
</organism>
<gene>
    <name evidence="8" type="primary">mraW</name>
    <name evidence="7" type="synonym">rsmH</name>
    <name evidence="8" type="ORF">LFWB_2050</name>
</gene>